<evidence type="ECO:0000256" key="3">
    <source>
        <dbReference type="ARBA" id="ARBA00023082"/>
    </source>
</evidence>
<gene>
    <name evidence="7" type="ORF">SJ2017_3281</name>
</gene>
<dbReference type="Gene3D" id="1.10.1740.10">
    <property type="match status" value="1"/>
</dbReference>
<sequence length="213" mass="24532">MSNLVTHTQTDKTVNLNTNNITDIAPTLQTNANEVNVAIDGNTPDEQLVAQALDGNKIAFKQLYQRHQGRVYAICFRLSGSHDHADEICQDCFVRLWQKLGQFNGESQFSTWLHKLCVHQAINSMKAKQRFWHRFLPESNLTEHAEQQTSTHYEYHRLDKLILTLPERTRVVFVLSAIEGYQHQEIAEMLNIAVGTSKAQYHRAKQMLQDMLV</sequence>
<proteinExistence type="inferred from homology"/>
<dbReference type="CDD" id="cd06171">
    <property type="entry name" value="Sigma70_r4"/>
    <property type="match status" value="1"/>
</dbReference>
<keyword evidence="2" id="KW-0805">Transcription regulation</keyword>
<dbReference type="NCBIfam" id="TIGR02937">
    <property type="entry name" value="sigma70-ECF"/>
    <property type="match status" value="1"/>
</dbReference>
<keyword evidence="3" id="KW-0731">Sigma factor</keyword>
<dbReference type="InterPro" id="IPR007627">
    <property type="entry name" value="RNA_pol_sigma70_r2"/>
</dbReference>
<comment type="similarity">
    <text evidence="1">Belongs to the sigma-70 factor family. ECF subfamily.</text>
</comment>
<dbReference type="InterPro" id="IPR036388">
    <property type="entry name" value="WH-like_DNA-bd_sf"/>
</dbReference>
<name>A0ABM6JMQ9_9GAMM</name>
<dbReference type="InterPro" id="IPR013249">
    <property type="entry name" value="RNA_pol_sigma70_r4_t2"/>
</dbReference>
<dbReference type="InterPro" id="IPR013324">
    <property type="entry name" value="RNA_pol_sigma_r3/r4-like"/>
</dbReference>
<dbReference type="Pfam" id="PF04542">
    <property type="entry name" value="Sigma70_r2"/>
    <property type="match status" value="1"/>
</dbReference>
<reference evidence="7 8" key="1">
    <citation type="submission" date="2017-03" db="EMBL/GenBank/DDBJ databases">
        <title>Genome sequencing of Shewanella japonica KCTC 22435.</title>
        <authorList>
            <person name="Kim K.M."/>
        </authorList>
    </citation>
    <scope>NUCLEOTIDE SEQUENCE [LARGE SCALE GENOMIC DNA]</scope>
    <source>
        <strain evidence="7 8">KCTC 22435</strain>
    </source>
</reference>
<dbReference type="InterPro" id="IPR039425">
    <property type="entry name" value="RNA_pol_sigma-70-like"/>
</dbReference>
<evidence type="ECO:0000313" key="7">
    <source>
        <dbReference type="EMBL" id="ARD23541.1"/>
    </source>
</evidence>
<dbReference type="SUPFAM" id="SSF88659">
    <property type="entry name" value="Sigma3 and sigma4 domains of RNA polymerase sigma factors"/>
    <property type="match status" value="1"/>
</dbReference>
<dbReference type="Pfam" id="PF08281">
    <property type="entry name" value="Sigma70_r4_2"/>
    <property type="match status" value="1"/>
</dbReference>
<dbReference type="Gene3D" id="1.10.10.10">
    <property type="entry name" value="Winged helix-like DNA-binding domain superfamily/Winged helix DNA-binding domain"/>
    <property type="match status" value="1"/>
</dbReference>
<evidence type="ECO:0000256" key="4">
    <source>
        <dbReference type="ARBA" id="ARBA00023163"/>
    </source>
</evidence>
<dbReference type="RefSeq" id="WP_080916495.1">
    <property type="nucleotide sequence ID" value="NZ_CP020472.1"/>
</dbReference>
<accession>A0ABM6JMQ9</accession>
<dbReference type="EMBL" id="CP020472">
    <property type="protein sequence ID" value="ARD23541.1"/>
    <property type="molecule type" value="Genomic_DNA"/>
</dbReference>
<dbReference type="PANTHER" id="PTHR43133:SF46">
    <property type="entry name" value="RNA POLYMERASE SIGMA-70 FACTOR ECF SUBFAMILY"/>
    <property type="match status" value="1"/>
</dbReference>
<dbReference type="Proteomes" id="UP000191820">
    <property type="component" value="Chromosome"/>
</dbReference>
<dbReference type="InterPro" id="IPR013325">
    <property type="entry name" value="RNA_pol_sigma_r2"/>
</dbReference>
<evidence type="ECO:0000259" key="5">
    <source>
        <dbReference type="Pfam" id="PF04542"/>
    </source>
</evidence>
<feature type="domain" description="RNA polymerase sigma factor 70 region 4 type 2" evidence="6">
    <location>
        <begin position="157"/>
        <end position="208"/>
    </location>
</feature>
<evidence type="ECO:0000256" key="2">
    <source>
        <dbReference type="ARBA" id="ARBA00023015"/>
    </source>
</evidence>
<evidence type="ECO:0000256" key="1">
    <source>
        <dbReference type="ARBA" id="ARBA00010641"/>
    </source>
</evidence>
<evidence type="ECO:0000259" key="6">
    <source>
        <dbReference type="Pfam" id="PF08281"/>
    </source>
</evidence>
<dbReference type="SUPFAM" id="SSF88946">
    <property type="entry name" value="Sigma2 domain of RNA polymerase sigma factors"/>
    <property type="match status" value="1"/>
</dbReference>
<dbReference type="InterPro" id="IPR014284">
    <property type="entry name" value="RNA_pol_sigma-70_dom"/>
</dbReference>
<dbReference type="PANTHER" id="PTHR43133">
    <property type="entry name" value="RNA POLYMERASE ECF-TYPE SIGMA FACTO"/>
    <property type="match status" value="1"/>
</dbReference>
<feature type="domain" description="RNA polymerase sigma-70 region 2" evidence="5">
    <location>
        <begin position="63"/>
        <end position="130"/>
    </location>
</feature>
<organism evidence="7 8">
    <name type="scientific">Shewanella japonica</name>
    <dbReference type="NCBI Taxonomy" id="93973"/>
    <lineage>
        <taxon>Bacteria</taxon>
        <taxon>Pseudomonadati</taxon>
        <taxon>Pseudomonadota</taxon>
        <taxon>Gammaproteobacteria</taxon>
        <taxon>Alteromonadales</taxon>
        <taxon>Shewanellaceae</taxon>
        <taxon>Shewanella</taxon>
    </lineage>
</organism>
<evidence type="ECO:0000313" key="8">
    <source>
        <dbReference type="Proteomes" id="UP000191820"/>
    </source>
</evidence>
<keyword evidence="4" id="KW-0804">Transcription</keyword>
<protein>
    <submittedName>
        <fullName evidence="7">ECF RNA polymerase sigma factor SigE</fullName>
    </submittedName>
</protein>
<keyword evidence="8" id="KW-1185">Reference proteome</keyword>